<evidence type="ECO:0000313" key="2">
    <source>
        <dbReference type="Proteomes" id="UP000078387"/>
    </source>
</evidence>
<accession>A0A5K1V8I7</accession>
<reference evidence="1 2" key="1">
    <citation type="submission" date="2016-05" db="EMBL/GenBank/DDBJ databases">
        <title>First whole genome sequencing of Entamoeba histolytica HM1:IMSS-clone-6.</title>
        <authorList>
            <person name="Mukherjee Avik.K."/>
            <person name="Izumyama S."/>
            <person name="Nakada-Tsukui K."/>
            <person name="Nozaki T."/>
        </authorList>
    </citation>
    <scope>NUCLEOTIDE SEQUENCE [LARGE SCALE GENOMIC DNA]</scope>
    <source>
        <strain evidence="1 2">HM1:IMSS clone 6</strain>
    </source>
</reference>
<comment type="caution">
    <text evidence="1">The sequence shown here is derived from an EMBL/GenBank/DDBJ whole genome shotgun (WGS) entry which is preliminary data.</text>
</comment>
<dbReference type="VEuPathDB" id="AmoebaDB:EHI_049960"/>
<dbReference type="Proteomes" id="UP000078387">
    <property type="component" value="Unassembled WGS sequence"/>
</dbReference>
<dbReference type="VEuPathDB" id="AmoebaDB:EHI7A_103760"/>
<dbReference type="EMBL" id="BDEQ01000001">
    <property type="protein sequence ID" value="GAT92284.1"/>
    <property type="molecule type" value="Genomic_DNA"/>
</dbReference>
<name>A0A5K1V8I7_ENTHI</name>
<dbReference type="AlphaFoldDB" id="A0A5K1V8I7"/>
<sequence>MSQYENGIIIKTSTIKGKKKTQKKLRNQKKTFQKLTCEEERELSNTYQQLIKNYCYPTFNAIQNLLNENRAIPLLLNNKLLEYYGYNELRVPFGIENENIPLDYNFIEEMKNKIKNTPPQLVLTIEEIGYQVIQLKGKIKCYFKGGVPKNLQLGRSTKTSPSIICVSNDRSFIRTFRVLSKSNTNSDMQNYFQKNQIHDTFVNNEYSSHGRNLYYTSNQFIIWFNTIKQYIINKLNELKCSSKAVIYMHEYFKQFFTEYSTDIYDLIFFNDTYCYNLSLLSPSIQSCIKNLKEKLSITSHTQELQFRDTVEVTLNNITNKVITKFDFLKLVIDDLKSTDSLLSETIFKFYNINKSNNEFTSFENKKIPLILHFNINQKIQSSSDLVHTKDITNYIFYDFITNKLTKELETKEIINLHEFASNNQISEVCILKLLSVLNLHIKNVWKYPYQININSTQLITFASQLININSVHQDQIIFIDCFEYLSDAIQEVKMIVKNDNIDHTVFVQRENIIQRHLYAIKENGTLLKPLINENCISNSEMINWIIEIIQGISVTTYPSKKIYFIVHEQYKKIFFNEELLNKLKTIHKNDIINVIYIEDAVYPIIPINIIFNKVLELILFKNQNLTTQTIENEIRYCLNPTFLNTLLYEWYELRKLKAIDCRKIKSLINQFTHKPPCLVIVNGIKEGIDYNDPPSTIFNLDCIPPIFRPIMSDLICLSPELKLCKSKDEQIKFFAKYNDKYFFKTDELFFNQNEPQKRLLIE</sequence>
<organism evidence="1 2">
    <name type="scientific">Entamoeba histolytica</name>
    <dbReference type="NCBI Taxonomy" id="5759"/>
    <lineage>
        <taxon>Eukaryota</taxon>
        <taxon>Amoebozoa</taxon>
        <taxon>Evosea</taxon>
        <taxon>Archamoebae</taxon>
        <taxon>Mastigamoebida</taxon>
        <taxon>Entamoebidae</taxon>
        <taxon>Entamoeba</taxon>
    </lineage>
</organism>
<dbReference type="VEuPathDB" id="AmoebaDB:EHI5A_144840"/>
<dbReference type="VEuPathDB" id="AmoebaDB:KM1_079500"/>
<gene>
    <name evidence="1" type="ORF">CL6EHI_049960</name>
</gene>
<dbReference type="VEuPathDB" id="AmoebaDB:EHI8A_133800"/>
<dbReference type="OMA" id="NQFTHKT"/>
<protein>
    <submittedName>
        <fullName evidence="1">Uncharacterized protein</fullName>
    </submittedName>
</protein>
<proteinExistence type="predicted"/>
<evidence type="ECO:0000313" key="1">
    <source>
        <dbReference type="EMBL" id="GAT92284.1"/>
    </source>
</evidence>